<dbReference type="Gene3D" id="3.30.420.10">
    <property type="entry name" value="Ribonuclease H-like superfamily/Ribonuclease H"/>
    <property type="match status" value="2"/>
</dbReference>
<dbReference type="PROSITE" id="PS50878">
    <property type="entry name" value="RT_POL"/>
    <property type="match status" value="1"/>
</dbReference>
<evidence type="ECO:0000256" key="8">
    <source>
        <dbReference type="ARBA" id="ARBA00022801"/>
    </source>
</evidence>
<dbReference type="InterPro" id="IPR043128">
    <property type="entry name" value="Rev_trsase/Diguanyl_cyclase"/>
</dbReference>
<dbReference type="GO" id="GO:0006310">
    <property type="term" value="P:DNA recombination"/>
    <property type="evidence" value="ECO:0007669"/>
    <property type="project" value="UniProtKB-KW"/>
</dbReference>
<sequence>MASFKFKGGGSKSLPQVISAIRASKLLSQGTWGILASVVDTREVDVSLSSEPVVRDYPDVFPEELPRLPPHREVEFAIEFEPGTVPISRAPYRMAPAELKELKVQLQKLLDKGFIRPSVSPWGAPVLFVKKKDGSMRLCIDYRELNKVTVKNRYPLPRIDDLFDQLQGATVFSKIDLRSGYHQLRIKDGDVPKTAFRSRYGHYEFIVMSFGLTNAPAVFMDLMNRVFREFLDTFVIVFIDDILIYSKTEAEHEEHLRMVLQTLRDNKLYARFSKYEFWLKQVSFLGHVVSKAGVSVDPAKIEAVIGWTRPSTVSEVRSFLGLVGYYRRFVENFSRIATPLTQLTRKGAPFVWSKACEDSFQNLKQKLVTAPVITVPDGSGSFVIYSDASKKGLGCVLMQQGKVVAYASRQLKSHEQNYPTHDLELAAVVFALKIWRHYLYGEKIQIFTDHKSLKYFFTQKELNMRQRRWLELVKDYDCEILYHPGKANVVADALSRKVSHSAALITRQAPLHRDLERAEIAVSVGAVTMQLAQLTVQPTLRQRIIDAQSNDPYLVEKRGLAEAGQAVEFSLSSDGGLLFERCLCVPSDSAVKTELLSEAHSSPFSMHPGSTKMYQDLKRVYWWRNMKREVAEFVSRCLVCQQVKAPRQKPAGLLQPLSIPEWKWENVSMDFITGLPRTLRGFTVIWAVVDRLTKSAHFVPGKSTYTASKWAQLYMSEIVRLHGVPVSIVSDRDARFTSKFWKGLQTAMGTKLDFSSWDSHLHLMEFAYNNSYQATIGMAPFEALYGKCCRSPVCWGEVGEQRLMGPELVQSTNEAIQKIRSRMHTAQSRQKSYADVRRKDLEFEVGDKVFLKVAPMRGVLRFERRGKLSPRFVGPFEILERIGPVAYRLALPPSLSTVHDVFHVSMLRKYVPDPSHVVDYEPLEIDENLSYTEQPVEVLAREVKTLRNKEIPLVKVLWRNHRVEEATWEREDDMRSRYPDLFEE</sequence>
<keyword evidence="1" id="KW-0645">Protease</keyword>
<evidence type="ECO:0000256" key="11">
    <source>
        <dbReference type="ARBA" id="ARBA00022918"/>
    </source>
</evidence>
<evidence type="ECO:0000313" key="16">
    <source>
        <dbReference type="EMBL" id="KAA0056702.1"/>
    </source>
</evidence>
<feature type="domain" description="Reverse transcriptase" evidence="15">
    <location>
        <begin position="110"/>
        <end position="289"/>
    </location>
</feature>
<dbReference type="Pfam" id="PF17917">
    <property type="entry name" value="RT_RNaseH"/>
    <property type="match status" value="1"/>
</dbReference>
<evidence type="ECO:0000256" key="3">
    <source>
        <dbReference type="ARBA" id="ARBA00022695"/>
    </source>
</evidence>
<dbReference type="GO" id="GO:0004519">
    <property type="term" value="F:endonuclease activity"/>
    <property type="evidence" value="ECO:0007669"/>
    <property type="project" value="UniProtKB-KW"/>
</dbReference>
<dbReference type="Pfam" id="PF00078">
    <property type="entry name" value="RVT_1"/>
    <property type="match status" value="1"/>
</dbReference>
<accession>A0A5A7ULI8</accession>
<keyword evidence="3" id="KW-0548">Nucleotidyltransferase</keyword>
<organism evidence="16 17">
    <name type="scientific">Cucumis melo var. makuwa</name>
    <name type="common">Oriental melon</name>
    <dbReference type="NCBI Taxonomy" id="1194695"/>
    <lineage>
        <taxon>Eukaryota</taxon>
        <taxon>Viridiplantae</taxon>
        <taxon>Streptophyta</taxon>
        <taxon>Embryophyta</taxon>
        <taxon>Tracheophyta</taxon>
        <taxon>Spermatophyta</taxon>
        <taxon>Magnoliopsida</taxon>
        <taxon>eudicotyledons</taxon>
        <taxon>Gunneridae</taxon>
        <taxon>Pentapetalae</taxon>
        <taxon>rosids</taxon>
        <taxon>fabids</taxon>
        <taxon>Cucurbitales</taxon>
        <taxon>Cucurbitaceae</taxon>
        <taxon>Benincaseae</taxon>
        <taxon>Cucumis</taxon>
    </lineage>
</organism>
<evidence type="ECO:0000256" key="2">
    <source>
        <dbReference type="ARBA" id="ARBA00022679"/>
    </source>
</evidence>
<keyword evidence="11" id="KW-0695">RNA-directed DNA polymerase</keyword>
<dbReference type="Gene3D" id="3.10.10.10">
    <property type="entry name" value="HIV Type 1 Reverse Transcriptase, subunit A, domain 1"/>
    <property type="match status" value="1"/>
</dbReference>
<dbReference type="GO" id="GO:0004190">
    <property type="term" value="F:aspartic-type endopeptidase activity"/>
    <property type="evidence" value="ECO:0007669"/>
    <property type="project" value="UniProtKB-KW"/>
</dbReference>
<keyword evidence="5" id="KW-0479">Metal-binding</keyword>
<keyword evidence="10" id="KW-0229">DNA integration</keyword>
<dbReference type="Gene3D" id="3.30.70.270">
    <property type="match status" value="2"/>
</dbReference>
<name>A0A5A7ULI8_CUCMM</name>
<dbReference type="InterPro" id="IPR036397">
    <property type="entry name" value="RNaseH_sf"/>
</dbReference>
<dbReference type="GO" id="GO:0015074">
    <property type="term" value="P:DNA integration"/>
    <property type="evidence" value="ECO:0007669"/>
    <property type="project" value="UniProtKB-KW"/>
</dbReference>
<dbReference type="CDD" id="cd01647">
    <property type="entry name" value="RT_LTR"/>
    <property type="match status" value="1"/>
</dbReference>
<evidence type="ECO:0000256" key="7">
    <source>
        <dbReference type="ARBA" id="ARBA00022759"/>
    </source>
</evidence>
<dbReference type="PANTHER" id="PTHR37984:SF5">
    <property type="entry name" value="PROTEIN NYNRIN-LIKE"/>
    <property type="match status" value="1"/>
</dbReference>
<evidence type="ECO:0000256" key="1">
    <source>
        <dbReference type="ARBA" id="ARBA00022670"/>
    </source>
</evidence>
<dbReference type="InterPro" id="IPR000477">
    <property type="entry name" value="RT_dom"/>
</dbReference>
<dbReference type="InterPro" id="IPR041373">
    <property type="entry name" value="RT_RNaseH"/>
</dbReference>
<dbReference type="InterPro" id="IPR012337">
    <property type="entry name" value="RNaseH-like_sf"/>
</dbReference>
<keyword evidence="2" id="KW-0808">Transferase</keyword>
<dbReference type="AlphaFoldDB" id="A0A5A7ULI8"/>
<dbReference type="GO" id="GO:0006508">
    <property type="term" value="P:proteolysis"/>
    <property type="evidence" value="ECO:0007669"/>
    <property type="project" value="UniProtKB-KW"/>
</dbReference>
<dbReference type="Proteomes" id="UP000321393">
    <property type="component" value="Unassembled WGS sequence"/>
</dbReference>
<keyword evidence="9" id="KW-0460">Magnesium</keyword>
<dbReference type="SUPFAM" id="SSF53098">
    <property type="entry name" value="Ribonuclease H-like"/>
    <property type="match status" value="1"/>
</dbReference>
<keyword evidence="12" id="KW-0239">DNA-directed DNA polymerase</keyword>
<dbReference type="InterPro" id="IPR056924">
    <property type="entry name" value="SH3_Tf2-1"/>
</dbReference>
<evidence type="ECO:0000256" key="14">
    <source>
        <dbReference type="ARBA" id="ARBA00023172"/>
    </source>
</evidence>
<dbReference type="InterPro" id="IPR043502">
    <property type="entry name" value="DNA/RNA_pol_sf"/>
</dbReference>
<keyword evidence="6" id="KW-0064">Aspartyl protease</keyword>
<keyword evidence="14" id="KW-0233">DNA recombination</keyword>
<comment type="caution">
    <text evidence="16">The sequence shown here is derived from an EMBL/GenBank/DDBJ whole genome shotgun (WGS) entry which is preliminary data.</text>
</comment>
<dbReference type="Pfam" id="PF17921">
    <property type="entry name" value="Integrase_H2C2"/>
    <property type="match status" value="1"/>
</dbReference>
<evidence type="ECO:0000256" key="6">
    <source>
        <dbReference type="ARBA" id="ARBA00022750"/>
    </source>
</evidence>
<evidence type="ECO:0000259" key="15">
    <source>
        <dbReference type="PROSITE" id="PS50878"/>
    </source>
</evidence>
<keyword evidence="7" id="KW-0255">Endonuclease</keyword>
<dbReference type="SUPFAM" id="SSF56672">
    <property type="entry name" value="DNA/RNA polymerases"/>
    <property type="match status" value="1"/>
</dbReference>
<reference evidence="16 17" key="1">
    <citation type="submission" date="2019-08" db="EMBL/GenBank/DDBJ databases">
        <title>Draft genome sequences of two oriental melons (Cucumis melo L. var makuwa).</title>
        <authorList>
            <person name="Kwon S.-Y."/>
        </authorList>
    </citation>
    <scope>NUCLEOTIDE SEQUENCE [LARGE SCALE GENOMIC DNA]</scope>
    <source>
        <strain evidence="17">cv. SW 3</strain>
        <tissue evidence="16">Leaf</tissue>
    </source>
</reference>
<evidence type="ECO:0000256" key="5">
    <source>
        <dbReference type="ARBA" id="ARBA00022723"/>
    </source>
</evidence>
<dbReference type="FunFam" id="3.10.20.370:FF:000001">
    <property type="entry name" value="Retrovirus-related Pol polyprotein from transposon 17.6-like protein"/>
    <property type="match status" value="1"/>
</dbReference>
<dbReference type="InterPro" id="IPR041588">
    <property type="entry name" value="Integrase_H2C2"/>
</dbReference>
<evidence type="ECO:0000256" key="4">
    <source>
        <dbReference type="ARBA" id="ARBA00022722"/>
    </source>
</evidence>
<dbReference type="EMBL" id="SSTE01007364">
    <property type="protein sequence ID" value="KAA0056702.1"/>
    <property type="molecule type" value="Genomic_DNA"/>
</dbReference>
<dbReference type="Pfam" id="PF24626">
    <property type="entry name" value="SH3_Tf2-1"/>
    <property type="match status" value="1"/>
</dbReference>
<evidence type="ECO:0000256" key="13">
    <source>
        <dbReference type="ARBA" id="ARBA00023125"/>
    </source>
</evidence>
<proteinExistence type="predicted"/>
<keyword evidence="13" id="KW-0238">DNA-binding</keyword>
<gene>
    <name evidence="16" type="ORF">E6C27_scaffold73G00300</name>
</gene>
<dbReference type="Gene3D" id="1.10.340.70">
    <property type="match status" value="1"/>
</dbReference>
<dbReference type="InterPro" id="IPR050951">
    <property type="entry name" value="Retrovirus_Pol_polyprotein"/>
</dbReference>
<dbReference type="FunFam" id="3.30.70.270:FF:000020">
    <property type="entry name" value="Transposon Tf2-6 polyprotein-like Protein"/>
    <property type="match status" value="1"/>
</dbReference>
<dbReference type="CDD" id="cd09274">
    <property type="entry name" value="RNase_HI_RT_Ty3"/>
    <property type="match status" value="1"/>
</dbReference>
<dbReference type="GO" id="GO:0003887">
    <property type="term" value="F:DNA-directed DNA polymerase activity"/>
    <property type="evidence" value="ECO:0007669"/>
    <property type="project" value="UniProtKB-KW"/>
</dbReference>
<evidence type="ECO:0000256" key="10">
    <source>
        <dbReference type="ARBA" id="ARBA00022908"/>
    </source>
</evidence>
<evidence type="ECO:0000313" key="17">
    <source>
        <dbReference type="Proteomes" id="UP000321393"/>
    </source>
</evidence>
<dbReference type="OrthoDB" id="2013610at2759"/>
<dbReference type="GO" id="GO:0003964">
    <property type="term" value="F:RNA-directed DNA polymerase activity"/>
    <property type="evidence" value="ECO:0007669"/>
    <property type="project" value="UniProtKB-KW"/>
</dbReference>
<keyword evidence="4" id="KW-0540">Nuclease</keyword>
<protein>
    <submittedName>
        <fullName evidence="16">Pol protein</fullName>
    </submittedName>
</protein>
<evidence type="ECO:0000256" key="12">
    <source>
        <dbReference type="ARBA" id="ARBA00022932"/>
    </source>
</evidence>
<dbReference type="PANTHER" id="PTHR37984">
    <property type="entry name" value="PROTEIN CBG26694"/>
    <property type="match status" value="1"/>
</dbReference>
<dbReference type="GO" id="GO:0046872">
    <property type="term" value="F:metal ion binding"/>
    <property type="evidence" value="ECO:0007669"/>
    <property type="project" value="UniProtKB-KW"/>
</dbReference>
<evidence type="ECO:0000256" key="9">
    <source>
        <dbReference type="ARBA" id="ARBA00022842"/>
    </source>
</evidence>
<dbReference type="GO" id="GO:0003677">
    <property type="term" value="F:DNA binding"/>
    <property type="evidence" value="ECO:0007669"/>
    <property type="project" value="UniProtKB-KW"/>
</dbReference>
<keyword evidence="8" id="KW-0378">Hydrolase</keyword>